<dbReference type="Proteomes" id="UP000774130">
    <property type="component" value="Unassembled WGS sequence"/>
</dbReference>
<evidence type="ECO:0000313" key="12">
    <source>
        <dbReference type="EMBL" id="MBV7390127.1"/>
    </source>
</evidence>
<evidence type="ECO:0000256" key="8">
    <source>
        <dbReference type="ARBA" id="ARBA00023125"/>
    </source>
</evidence>
<feature type="domain" description="ATP-dependent helicase/deoxyribonuclease subunit B N-terminal" evidence="11">
    <location>
        <begin position="20"/>
        <end position="276"/>
    </location>
</feature>
<dbReference type="Pfam" id="PF21445">
    <property type="entry name" value="ADDB_N"/>
    <property type="match status" value="1"/>
</dbReference>
<keyword evidence="2" id="KW-0547">Nucleotide-binding</keyword>
<accession>A0ABS6TB60</accession>
<keyword evidence="6" id="KW-0269">Exonuclease</keyword>
<evidence type="ECO:0000256" key="9">
    <source>
        <dbReference type="ARBA" id="ARBA00023204"/>
    </source>
</evidence>
<organism evidence="12 13">
    <name type="scientific">Enterococcus alishanensis</name>
    <dbReference type="NCBI Taxonomy" id="1303817"/>
    <lineage>
        <taxon>Bacteria</taxon>
        <taxon>Bacillati</taxon>
        <taxon>Bacillota</taxon>
        <taxon>Bacilli</taxon>
        <taxon>Lactobacillales</taxon>
        <taxon>Enterococcaceae</taxon>
        <taxon>Enterococcus</taxon>
    </lineage>
</organism>
<keyword evidence="4" id="KW-0378">Hydrolase</keyword>
<evidence type="ECO:0000256" key="1">
    <source>
        <dbReference type="ARBA" id="ARBA00022722"/>
    </source>
</evidence>
<keyword evidence="13" id="KW-1185">Reference proteome</keyword>
<name>A0ABS6TB60_9ENTE</name>
<keyword evidence="5" id="KW-0347">Helicase</keyword>
<sequence>MSLQFLRSVGQSDADQKMVEVAESWLSNHQTGRVFFIVPNYNKFEKEIHLLRLMKEAQQTRTFSSINRQVFSFNRLAWFFLQKDGKIPGNQLSDAGNAMVLRKVLKEKEMDLVIFRGEINKSGFIEEVMKFYQEMQIGNLTVDDLFLLAENKTIDIGLKMQDLQTILSAYEKELAQYQVENNDPLQLLSEYLSDNKRVDDLFIVSGFTSFTGKEMQVLTTLMAQSQLLVALEVDQSYVDQLPNPLELFSVTGKTYYQLVQAARSEKIPIQLDLIAVNKKNVFNQIGEFWRTQKPQKLQASAAIQIWQTTTLAEEVRRVGNEIRQLVIKQGYRYQDIQVLVRNDDRYRSVVATIFNQLAIPYYLDEKQKMAEHPLLDFLQALFLIDQYNYQITDVIRLLRTELFVPFEWATNTWKLEQKILREKIDQTENVALAYNFKGFYWTREKDWKFVDYDFESGEYHANETIENDSNLVRRMVQEYLPPFFEEIKKAENGRTAASIFYHFLDRVGVKQQLLHWRDQEVERGFLEKARNHEQTWQALLDLLDEYVLIYGDEIFDWDIFQEIFVAGLVNLDYGKIPTTIDQVQINRLDIRGKQTKVTFALGLNDHDFPARFDDTGLLTADEREVFSQELPEDKFLPEANSQKIMSEPYVAYGVFLSASEKLFLSYATIVEESSYGISPFLKRLNVGLAIPIYSFENLNLTTNPAEYVGTFRTMISDVINLNRQSKDQQYPLSAAWAKLSQNLKKNAEVGDLAGKVFASLTDSNVPFDLGPDIAGKLYGKELYASVSRIENFYSCQFKYFANYGLKLKERSLYELTQAGKGDFYHEALDIFFKKLNESDLNLAKISDEQRQKLADEVLAEVFGKVKFEILSSSPRMNYIRYQLAKTIEKVSWGLMQQSKRTNYQTEKTEVIFGSLAGQKGIKGLDLPLVNGGALHLRGKIDRIDTVTNQENQWFSVVDYKSSQQRFKLTDAYYGLALQLITYLDVAITDFSEGNNKTVKPGGAYYFHVQNPTIKPTDNVSEETLKEFKYNGLFVKDEALFKEMDKELAEGEKSSLFPLEMTKKGAYSIGRNQQTFYDINEIDLLRDYNKQNLKQAGDQIVSGELKLNPTLDNEKKRACEFCPFQSVCKFDVMMPDNQYHRFERMKREEILDRMRKDLGNTEEEGNE</sequence>
<dbReference type="PANTHER" id="PTHR30591:SF1">
    <property type="entry name" value="RECBCD ENZYME SUBUNIT RECC"/>
    <property type="match status" value="1"/>
</dbReference>
<evidence type="ECO:0000256" key="7">
    <source>
        <dbReference type="ARBA" id="ARBA00022840"/>
    </source>
</evidence>
<evidence type="ECO:0000256" key="3">
    <source>
        <dbReference type="ARBA" id="ARBA00022763"/>
    </source>
</evidence>
<dbReference type="PANTHER" id="PTHR30591">
    <property type="entry name" value="RECBCD ENZYME SUBUNIT RECC"/>
    <property type="match status" value="1"/>
</dbReference>
<dbReference type="EMBL" id="JAHUZB010000002">
    <property type="protein sequence ID" value="MBV7390127.1"/>
    <property type="molecule type" value="Genomic_DNA"/>
</dbReference>
<evidence type="ECO:0000259" key="10">
    <source>
        <dbReference type="Pfam" id="PF12705"/>
    </source>
</evidence>
<evidence type="ECO:0000259" key="11">
    <source>
        <dbReference type="Pfam" id="PF21445"/>
    </source>
</evidence>
<keyword evidence="3" id="KW-0227">DNA damage</keyword>
<dbReference type="InterPro" id="IPR049035">
    <property type="entry name" value="ADDB_N"/>
</dbReference>
<comment type="caution">
    <text evidence="12">The sequence shown here is derived from an EMBL/GenBank/DDBJ whole genome shotgun (WGS) entry which is preliminary data.</text>
</comment>
<feature type="domain" description="PD-(D/E)XK endonuclease-like" evidence="10">
    <location>
        <begin position="784"/>
        <end position="1128"/>
    </location>
</feature>
<keyword evidence="8" id="KW-0238">DNA-binding</keyword>
<evidence type="ECO:0000256" key="2">
    <source>
        <dbReference type="ARBA" id="ARBA00022741"/>
    </source>
</evidence>
<dbReference type="Pfam" id="PF12705">
    <property type="entry name" value="PDDEXK_1"/>
    <property type="match status" value="1"/>
</dbReference>
<keyword evidence="9" id="KW-0234">DNA repair</keyword>
<dbReference type="RefSeq" id="WP_218325179.1">
    <property type="nucleotide sequence ID" value="NZ_JAHUZB010000002.1"/>
</dbReference>
<gene>
    <name evidence="12" type="ORF">KUA55_05495</name>
</gene>
<keyword evidence="7" id="KW-0067">ATP-binding</keyword>
<protein>
    <submittedName>
        <fullName evidence="12">PD-(D/E)XK nuclease family protein</fullName>
    </submittedName>
</protein>
<keyword evidence="1" id="KW-0540">Nuclease</keyword>
<proteinExistence type="predicted"/>
<evidence type="ECO:0000256" key="5">
    <source>
        <dbReference type="ARBA" id="ARBA00022806"/>
    </source>
</evidence>
<reference evidence="12 13" key="1">
    <citation type="submission" date="2021-06" db="EMBL/GenBank/DDBJ databases">
        <title>Enterococcus alishanensis sp. nov., a novel lactic acid bacterium isolated from fresh coffee beans.</title>
        <authorList>
            <person name="Chen Y.-S."/>
        </authorList>
    </citation>
    <scope>NUCLEOTIDE SEQUENCE [LARGE SCALE GENOMIC DNA]</scope>
    <source>
        <strain evidence="12 13">ALS3</strain>
    </source>
</reference>
<dbReference type="InterPro" id="IPR038726">
    <property type="entry name" value="PDDEXK_AddAB-type"/>
</dbReference>
<evidence type="ECO:0000313" key="13">
    <source>
        <dbReference type="Proteomes" id="UP000774130"/>
    </source>
</evidence>
<evidence type="ECO:0000256" key="4">
    <source>
        <dbReference type="ARBA" id="ARBA00022801"/>
    </source>
</evidence>
<evidence type="ECO:0000256" key="6">
    <source>
        <dbReference type="ARBA" id="ARBA00022839"/>
    </source>
</evidence>